<accession>A0A9P7QQR2</accession>
<dbReference type="Proteomes" id="UP000699042">
    <property type="component" value="Unassembled WGS sequence"/>
</dbReference>
<sequence length="41" mass="4722">MDCNLQTSFYAIKIAGGNYKSCRSIRARRCLSKRAHMNDKL</sequence>
<evidence type="ECO:0000313" key="2">
    <source>
        <dbReference type="Proteomes" id="UP000699042"/>
    </source>
</evidence>
<comment type="caution">
    <text evidence="1">The sequence shown here is derived from an EMBL/GenBank/DDBJ whole genome shotgun (WGS) entry which is preliminary data.</text>
</comment>
<reference evidence="1" key="1">
    <citation type="submission" date="2021-05" db="EMBL/GenBank/DDBJ databases">
        <title>Comparative genomics of three Colletotrichum scovillei strains and genetic complementation revealed genes involved fungal growth and virulence on chili pepper.</title>
        <authorList>
            <person name="Hsieh D.-K."/>
            <person name="Chuang S.-C."/>
            <person name="Chen C.-Y."/>
            <person name="Chao Y.-T."/>
            <person name="Lu M.-Y.J."/>
            <person name="Lee M.-H."/>
            <person name="Shih M.-C."/>
        </authorList>
    </citation>
    <scope>NUCLEOTIDE SEQUENCE</scope>
    <source>
        <strain evidence="1">Coll-153</strain>
    </source>
</reference>
<name>A0A9P7QQR2_9PEZI</name>
<dbReference type="EMBL" id="JAESDN010000015">
    <property type="protein sequence ID" value="KAG7041285.1"/>
    <property type="molecule type" value="Genomic_DNA"/>
</dbReference>
<organism evidence="1 2">
    <name type="scientific">Colletotrichum scovillei</name>
    <dbReference type="NCBI Taxonomy" id="1209932"/>
    <lineage>
        <taxon>Eukaryota</taxon>
        <taxon>Fungi</taxon>
        <taxon>Dikarya</taxon>
        <taxon>Ascomycota</taxon>
        <taxon>Pezizomycotina</taxon>
        <taxon>Sordariomycetes</taxon>
        <taxon>Hypocreomycetidae</taxon>
        <taxon>Glomerellales</taxon>
        <taxon>Glomerellaceae</taxon>
        <taxon>Colletotrichum</taxon>
        <taxon>Colletotrichum acutatum species complex</taxon>
    </lineage>
</organism>
<evidence type="ECO:0000313" key="1">
    <source>
        <dbReference type="EMBL" id="KAG7041285.1"/>
    </source>
</evidence>
<proteinExistence type="predicted"/>
<keyword evidence="2" id="KW-1185">Reference proteome</keyword>
<gene>
    <name evidence="1" type="ORF">JMJ77_003392</name>
</gene>
<dbReference type="AlphaFoldDB" id="A0A9P7QQR2"/>
<protein>
    <submittedName>
        <fullName evidence="1">Uncharacterized protein</fullName>
    </submittedName>
</protein>